<evidence type="ECO:0000256" key="6">
    <source>
        <dbReference type="ARBA" id="ARBA00022840"/>
    </source>
</evidence>
<evidence type="ECO:0000256" key="9">
    <source>
        <dbReference type="ARBA" id="ARBA00074363"/>
    </source>
</evidence>
<dbReference type="Proteomes" id="UP000019140">
    <property type="component" value="Unassembled WGS sequence"/>
</dbReference>
<dbReference type="InterPro" id="IPR014001">
    <property type="entry name" value="Helicase_ATP-bd"/>
</dbReference>
<keyword evidence="5 11" id="KW-0347">Helicase</keyword>
<dbReference type="InterPro" id="IPR001650">
    <property type="entry name" value="Helicase_C-like"/>
</dbReference>
<evidence type="ECO:0000259" key="13">
    <source>
        <dbReference type="PROSITE" id="PS51194"/>
    </source>
</evidence>
<keyword evidence="2" id="KW-0963">Cytoplasm</keyword>
<dbReference type="InterPro" id="IPR050079">
    <property type="entry name" value="DEAD_box_RNA_helicase"/>
</dbReference>
<dbReference type="PANTHER" id="PTHR47959">
    <property type="entry name" value="ATP-DEPENDENT RNA HELICASE RHLE-RELATED"/>
    <property type="match status" value="1"/>
</dbReference>
<dbReference type="PANTHER" id="PTHR47959:SF1">
    <property type="entry name" value="ATP-DEPENDENT RNA HELICASE DBPA"/>
    <property type="match status" value="1"/>
</dbReference>
<evidence type="ECO:0000256" key="11">
    <source>
        <dbReference type="RuleBase" id="RU000492"/>
    </source>
</evidence>
<dbReference type="CDD" id="cd18787">
    <property type="entry name" value="SF2_C_DEAD"/>
    <property type="match status" value="1"/>
</dbReference>
<dbReference type="InterPro" id="IPR011545">
    <property type="entry name" value="DEAD/DEAH_box_helicase_dom"/>
</dbReference>
<dbReference type="InterPro" id="IPR027417">
    <property type="entry name" value="P-loop_NTPase"/>
</dbReference>
<evidence type="ECO:0000313" key="16">
    <source>
        <dbReference type="Proteomes" id="UP000019140"/>
    </source>
</evidence>
<evidence type="ECO:0000256" key="3">
    <source>
        <dbReference type="ARBA" id="ARBA00022741"/>
    </source>
</evidence>
<comment type="caution">
    <text evidence="15">The sequence shown here is derived from an EMBL/GenBank/DDBJ whole genome shotgun (WGS) entry which is preliminary data.</text>
</comment>
<keyword evidence="6 11" id="KW-0067">ATP-binding</keyword>
<dbReference type="FunFam" id="3.40.50.300:FF:000108">
    <property type="entry name" value="ATP-dependent RNA helicase RhlE"/>
    <property type="match status" value="1"/>
</dbReference>
<dbReference type="PROSITE" id="PS00039">
    <property type="entry name" value="DEAD_ATP_HELICASE"/>
    <property type="match status" value="1"/>
</dbReference>
<keyword evidence="16" id="KW-1185">Reference proteome</keyword>
<organism evidence="15 16">
    <name type="scientific">Candidatus Entotheonella gemina</name>
    <dbReference type="NCBI Taxonomy" id="1429439"/>
    <lineage>
        <taxon>Bacteria</taxon>
        <taxon>Pseudomonadati</taxon>
        <taxon>Nitrospinota/Tectimicrobiota group</taxon>
        <taxon>Candidatus Tectimicrobiota</taxon>
        <taxon>Candidatus Entotheonellia</taxon>
        <taxon>Candidatus Entotheonellales</taxon>
        <taxon>Candidatus Entotheonellaceae</taxon>
        <taxon>Candidatus Entotheonella</taxon>
    </lineage>
</organism>
<sequence>MNTALTPLNDTHVETPVEELENVEPIANEPLLVNNELLFNEVPVNEVPAAPCVWSELALQPPMVQAVTDLGYTVPTPIQDAVIPVMLDGRDVIGQAQTGTGKTAAFALPILQRLDPITEPVTGKIQALILAPTRELAIQVAKAFRTYGRHLKLSVLAIYGGQPYGPQIDRLQHGVDVVVGTPGRVLDLIQREDLDLSGVRTVVLDEADEMLSMGFIEDIEAILDETPSNRQTTLFSATMPLPIRQLADRYLQTPETLSVSPKQPATDTVEQRYYLIYEEDKLAALTRLFEMDEIASALIFTRTRVGTGELANELSLRGFPTEALSGHLSQSAREHVLNRFRRHQIKVLVATDVAARGLDIDGISHVFNYDPPQDPETYVHRIGRTGRAGKTGVAISLITPKERWYIRRLEAFTKQKIEQAKLPTAEEIQAQREAALLERMMVWLRRGRYRRESEMVAELVEAGCDLVEIAAAALKV</sequence>
<dbReference type="GO" id="GO:0005524">
    <property type="term" value="F:ATP binding"/>
    <property type="evidence" value="ECO:0007669"/>
    <property type="project" value="UniProtKB-KW"/>
</dbReference>
<evidence type="ECO:0000259" key="12">
    <source>
        <dbReference type="PROSITE" id="PS51192"/>
    </source>
</evidence>
<dbReference type="InterPro" id="IPR014014">
    <property type="entry name" value="RNA_helicase_DEAD_Q_motif"/>
</dbReference>
<evidence type="ECO:0000256" key="8">
    <source>
        <dbReference type="ARBA" id="ARBA00047984"/>
    </source>
</evidence>
<dbReference type="PROSITE" id="PS51195">
    <property type="entry name" value="Q_MOTIF"/>
    <property type="match status" value="1"/>
</dbReference>
<name>W4M574_9BACT</name>
<comment type="similarity">
    <text evidence="7 11">Belongs to the DEAD box helicase family.</text>
</comment>
<dbReference type="GO" id="GO:0005829">
    <property type="term" value="C:cytosol"/>
    <property type="evidence" value="ECO:0007669"/>
    <property type="project" value="TreeGrafter"/>
</dbReference>
<keyword evidence="4 11" id="KW-0378">Hydrolase</keyword>
<feature type="domain" description="DEAD-box RNA helicase Q" evidence="14">
    <location>
        <begin position="52"/>
        <end position="80"/>
    </location>
</feature>
<dbReference type="GO" id="GO:0016787">
    <property type="term" value="F:hydrolase activity"/>
    <property type="evidence" value="ECO:0007669"/>
    <property type="project" value="UniProtKB-KW"/>
</dbReference>
<feature type="non-terminal residue" evidence="15">
    <location>
        <position position="476"/>
    </location>
</feature>
<dbReference type="GO" id="GO:0042255">
    <property type="term" value="P:ribosome assembly"/>
    <property type="evidence" value="ECO:0007669"/>
    <property type="project" value="UniProtKB-ARBA"/>
</dbReference>
<dbReference type="EMBL" id="AZHX01001045">
    <property type="protein sequence ID" value="ETX05101.1"/>
    <property type="molecule type" value="Genomic_DNA"/>
</dbReference>
<dbReference type="PROSITE" id="PS51192">
    <property type="entry name" value="HELICASE_ATP_BIND_1"/>
    <property type="match status" value="1"/>
</dbReference>
<accession>W4M574</accession>
<proteinExistence type="inferred from homology"/>
<dbReference type="Gene3D" id="3.40.50.300">
    <property type="entry name" value="P-loop containing nucleotide triphosphate hydrolases"/>
    <property type="match status" value="2"/>
</dbReference>
<dbReference type="SMART" id="SM00487">
    <property type="entry name" value="DEXDc"/>
    <property type="match status" value="1"/>
</dbReference>
<dbReference type="SMART" id="SM00490">
    <property type="entry name" value="HELICc"/>
    <property type="match status" value="1"/>
</dbReference>
<evidence type="ECO:0000256" key="10">
    <source>
        <dbReference type="PROSITE-ProRule" id="PRU00552"/>
    </source>
</evidence>
<dbReference type="PROSITE" id="PS51194">
    <property type="entry name" value="HELICASE_CTER"/>
    <property type="match status" value="1"/>
</dbReference>
<dbReference type="HOGENOM" id="CLU_003041_21_1_7"/>
<dbReference type="AlphaFoldDB" id="W4M574"/>
<keyword evidence="3 11" id="KW-0547">Nucleotide-binding</keyword>
<evidence type="ECO:0000313" key="15">
    <source>
        <dbReference type="EMBL" id="ETX05101.1"/>
    </source>
</evidence>
<comment type="catalytic activity">
    <reaction evidence="8">
        <text>ATP + H2O = ADP + phosphate + H(+)</text>
        <dbReference type="Rhea" id="RHEA:13065"/>
        <dbReference type="ChEBI" id="CHEBI:15377"/>
        <dbReference type="ChEBI" id="CHEBI:15378"/>
        <dbReference type="ChEBI" id="CHEBI:30616"/>
        <dbReference type="ChEBI" id="CHEBI:43474"/>
        <dbReference type="ChEBI" id="CHEBI:456216"/>
        <dbReference type="EC" id="3.6.4.13"/>
    </reaction>
</comment>
<dbReference type="GO" id="GO:0003724">
    <property type="term" value="F:RNA helicase activity"/>
    <property type="evidence" value="ECO:0007669"/>
    <property type="project" value="UniProtKB-EC"/>
</dbReference>
<dbReference type="CDD" id="cd00268">
    <property type="entry name" value="DEADc"/>
    <property type="match status" value="1"/>
</dbReference>
<dbReference type="SUPFAM" id="SSF52540">
    <property type="entry name" value="P-loop containing nucleoside triphosphate hydrolases"/>
    <property type="match status" value="1"/>
</dbReference>
<evidence type="ECO:0000256" key="2">
    <source>
        <dbReference type="ARBA" id="ARBA00022490"/>
    </source>
</evidence>
<dbReference type="Pfam" id="PF00271">
    <property type="entry name" value="Helicase_C"/>
    <property type="match status" value="1"/>
</dbReference>
<feature type="domain" description="Helicase ATP-binding" evidence="12">
    <location>
        <begin position="83"/>
        <end position="257"/>
    </location>
</feature>
<dbReference type="GO" id="GO:0003676">
    <property type="term" value="F:nucleic acid binding"/>
    <property type="evidence" value="ECO:0007669"/>
    <property type="project" value="InterPro"/>
</dbReference>
<protein>
    <recommendedName>
        <fullName evidence="9">DEAD-box ATP-dependent RNA helicase RhpA</fullName>
        <ecNumber evidence="1">3.6.4.13</ecNumber>
    </recommendedName>
</protein>
<feature type="short sequence motif" description="Q motif" evidence="10">
    <location>
        <begin position="52"/>
        <end position="80"/>
    </location>
</feature>
<evidence type="ECO:0000256" key="5">
    <source>
        <dbReference type="ARBA" id="ARBA00022806"/>
    </source>
</evidence>
<feature type="domain" description="Helicase C-terminal" evidence="13">
    <location>
        <begin position="268"/>
        <end position="428"/>
    </location>
</feature>
<evidence type="ECO:0000256" key="1">
    <source>
        <dbReference type="ARBA" id="ARBA00012552"/>
    </source>
</evidence>
<evidence type="ECO:0000256" key="4">
    <source>
        <dbReference type="ARBA" id="ARBA00022801"/>
    </source>
</evidence>
<gene>
    <name evidence="15" type="ORF">ETSY2_24990</name>
</gene>
<dbReference type="GO" id="GO:0009266">
    <property type="term" value="P:response to temperature stimulus"/>
    <property type="evidence" value="ECO:0007669"/>
    <property type="project" value="UniProtKB-ARBA"/>
</dbReference>
<dbReference type="Pfam" id="PF00270">
    <property type="entry name" value="DEAD"/>
    <property type="match status" value="1"/>
</dbReference>
<dbReference type="InterPro" id="IPR000629">
    <property type="entry name" value="RNA-helicase_DEAD-box_CS"/>
</dbReference>
<evidence type="ECO:0000259" key="14">
    <source>
        <dbReference type="PROSITE" id="PS51195"/>
    </source>
</evidence>
<reference evidence="15 16" key="1">
    <citation type="journal article" date="2014" name="Nature">
        <title>An environmental bacterial taxon with a large and distinct metabolic repertoire.</title>
        <authorList>
            <person name="Wilson M.C."/>
            <person name="Mori T."/>
            <person name="Ruckert C."/>
            <person name="Uria A.R."/>
            <person name="Helf M.J."/>
            <person name="Takada K."/>
            <person name="Gernert C."/>
            <person name="Steffens U.A."/>
            <person name="Heycke N."/>
            <person name="Schmitt S."/>
            <person name="Rinke C."/>
            <person name="Helfrich E.J."/>
            <person name="Brachmann A.O."/>
            <person name="Gurgui C."/>
            <person name="Wakimoto T."/>
            <person name="Kracht M."/>
            <person name="Crusemann M."/>
            <person name="Hentschel U."/>
            <person name="Abe I."/>
            <person name="Matsunaga S."/>
            <person name="Kalinowski J."/>
            <person name="Takeyama H."/>
            <person name="Piel J."/>
        </authorList>
    </citation>
    <scope>NUCLEOTIDE SEQUENCE [LARGE SCALE GENOMIC DNA]</scope>
    <source>
        <strain evidence="16">TSY2</strain>
    </source>
</reference>
<dbReference type="InterPro" id="IPR044742">
    <property type="entry name" value="DEAD/DEAH_RhlB"/>
</dbReference>
<evidence type="ECO:0000256" key="7">
    <source>
        <dbReference type="ARBA" id="ARBA00038437"/>
    </source>
</evidence>
<dbReference type="EC" id="3.6.4.13" evidence="1"/>